<accession>A0A0A0AAS7</accession>
<proteinExistence type="predicted"/>
<reference evidence="2" key="1">
    <citation type="journal article" date="2014" name="Science">
        <title>Comparative genomics reveals insights into avian genome evolution and adaptation.</title>
        <authorList>
            <consortium name="Avian Genome Consortium"/>
            <person name="Zhang G."/>
            <person name="Li C."/>
            <person name="Li Q."/>
            <person name="Li B."/>
            <person name="Larkin D.M."/>
            <person name="Lee C."/>
            <person name="Storz J.F."/>
            <person name="Antunes A."/>
            <person name="Greenwold M.J."/>
            <person name="Meredith R.W."/>
            <person name="Odeen A."/>
            <person name="Cui J."/>
            <person name="Zhou Q."/>
            <person name="Xu L."/>
            <person name="Pan H."/>
            <person name="Wang Z."/>
            <person name="Jin L."/>
            <person name="Zhang P."/>
            <person name="Hu H."/>
            <person name="Yang W."/>
            <person name="Hu J."/>
            <person name="Xiao J."/>
            <person name="Yang Z."/>
            <person name="Liu Y."/>
            <person name="Xie Q."/>
            <person name="Yu H."/>
            <person name="Lian J."/>
            <person name="Wen P."/>
            <person name="Zhang F."/>
            <person name="Li H."/>
            <person name="Zeng Y."/>
            <person name="Xiong Z."/>
            <person name="Liu S."/>
            <person name="Zhou L."/>
            <person name="Huang Z."/>
            <person name="An N."/>
            <person name="Wang J."/>
            <person name="Zheng Q."/>
            <person name="Xiong Y."/>
            <person name="Wang G."/>
            <person name="Wang B."/>
            <person name="Wang J."/>
            <person name="Fan Y."/>
            <person name="da Fonseca R.R."/>
            <person name="Alfaro-Nunez A."/>
            <person name="Schubert M."/>
            <person name="Orlando L."/>
            <person name="Mourier T."/>
            <person name="Howard J.T."/>
            <person name="Ganapathy G."/>
            <person name="Pfenning A."/>
            <person name="Whitney O."/>
            <person name="Rivas M.V."/>
            <person name="Hara E."/>
            <person name="Smith J."/>
            <person name="Farre M."/>
            <person name="Narayan J."/>
            <person name="Slavov G."/>
            <person name="Romanov M.N."/>
            <person name="Borges R."/>
            <person name="Machado J.P."/>
            <person name="Khan I."/>
            <person name="Springer M.S."/>
            <person name="Gatesy J."/>
            <person name="Hoffmann F.G."/>
            <person name="Opazo J.C."/>
            <person name="Hastad O."/>
            <person name="Sawyer R.H."/>
            <person name="Kim H."/>
            <person name="Kim K.W."/>
            <person name="Kim H.J."/>
            <person name="Cho S."/>
            <person name="Li N."/>
            <person name="Huang Y."/>
            <person name="Bruford M.W."/>
            <person name="Zhan X."/>
            <person name="Dixon A."/>
            <person name="Bertelsen M.F."/>
            <person name="Derryberry E."/>
            <person name="Warren W."/>
            <person name="Wilson R.K."/>
            <person name="Li S."/>
            <person name="Ray D.A."/>
            <person name="Green R.E."/>
            <person name="O'Brien S.J."/>
            <person name="Griffin D."/>
            <person name="Johnson W.E."/>
            <person name="Haussler D."/>
            <person name="Ryder O.A."/>
            <person name="Willerslev E."/>
            <person name="Graves G.R."/>
            <person name="Alstrom P."/>
            <person name="Fjeldsa J."/>
            <person name="Mindell D.P."/>
            <person name="Edwards S.V."/>
            <person name="Braun E.L."/>
            <person name="Rahbek C."/>
            <person name="Burt D.W."/>
            <person name="Houde P."/>
            <person name="Zhang Y."/>
            <person name="Yang H."/>
            <person name="Wang J."/>
            <person name="Jarvis E.D."/>
            <person name="Gilbert M.T."/>
            <person name="Wang J."/>
        </authorList>
    </citation>
    <scope>NUCLEOTIDE SEQUENCE [LARGE SCALE GENOMIC DNA]</scope>
</reference>
<dbReference type="AlphaFoldDB" id="A0A0A0AAS7"/>
<feature type="non-terminal residue" evidence="1">
    <location>
        <position position="55"/>
    </location>
</feature>
<gene>
    <name evidence="1" type="ORF">N301_11217</name>
</gene>
<name>A0A0A0AAS7_CHAVO</name>
<dbReference type="Proteomes" id="UP000053858">
    <property type="component" value="Unassembled WGS sequence"/>
</dbReference>
<protein>
    <submittedName>
        <fullName evidence="1">Uncharacterized protein</fullName>
    </submittedName>
</protein>
<feature type="non-terminal residue" evidence="1">
    <location>
        <position position="1"/>
    </location>
</feature>
<evidence type="ECO:0000313" key="2">
    <source>
        <dbReference type="Proteomes" id="UP000053858"/>
    </source>
</evidence>
<organism evidence="1 2">
    <name type="scientific">Charadrius vociferus</name>
    <name type="common">Killdeer</name>
    <name type="synonym">Aegialitis vocifera</name>
    <dbReference type="NCBI Taxonomy" id="50402"/>
    <lineage>
        <taxon>Eukaryota</taxon>
        <taxon>Metazoa</taxon>
        <taxon>Chordata</taxon>
        <taxon>Craniata</taxon>
        <taxon>Vertebrata</taxon>
        <taxon>Euteleostomi</taxon>
        <taxon>Archelosauria</taxon>
        <taxon>Archosauria</taxon>
        <taxon>Dinosauria</taxon>
        <taxon>Saurischia</taxon>
        <taxon>Theropoda</taxon>
        <taxon>Coelurosauria</taxon>
        <taxon>Aves</taxon>
        <taxon>Neognathae</taxon>
        <taxon>Neoaves</taxon>
        <taxon>Charadriiformes</taxon>
        <taxon>Charadriidae</taxon>
        <taxon>Charadrius</taxon>
    </lineage>
</organism>
<evidence type="ECO:0000313" key="1">
    <source>
        <dbReference type="EMBL" id="KGL90628.1"/>
    </source>
</evidence>
<sequence>PAAGLFFYPLYLLDKIIDLSSPVFNNPHSSPFFPSLPLRSLCCSVIGEATGHIFL</sequence>
<keyword evidence="2" id="KW-1185">Reference proteome</keyword>
<dbReference type="EMBL" id="KL871140">
    <property type="protein sequence ID" value="KGL90628.1"/>
    <property type="molecule type" value="Genomic_DNA"/>
</dbReference>